<accession>A0A645IUA8</accession>
<comment type="caution">
    <text evidence="1">The sequence shown here is derived from an EMBL/GenBank/DDBJ whole genome shotgun (WGS) entry which is preliminary data.</text>
</comment>
<evidence type="ECO:0000313" key="1">
    <source>
        <dbReference type="EMBL" id="MPN54737.1"/>
    </source>
</evidence>
<sequence length="54" mass="6140">MRKDIIFLFGCILLFASHSFGKSANPVFKPDAIKGLMLKTAEWQIKHPKHAQND</sequence>
<dbReference type="AlphaFoldDB" id="A0A645IUA8"/>
<dbReference type="EMBL" id="VSSQ01123266">
    <property type="protein sequence ID" value="MPN54737.1"/>
    <property type="molecule type" value="Genomic_DNA"/>
</dbReference>
<organism evidence="1">
    <name type="scientific">bioreactor metagenome</name>
    <dbReference type="NCBI Taxonomy" id="1076179"/>
    <lineage>
        <taxon>unclassified sequences</taxon>
        <taxon>metagenomes</taxon>
        <taxon>ecological metagenomes</taxon>
    </lineage>
</organism>
<protein>
    <submittedName>
        <fullName evidence="1">Uncharacterized protein</fullName>
    </submittedName>
</protein>
<reference evidence="1" key="1">
    <citation type="submission" date="2019-08" db="EMBL/GenBank/DDBJ databases">
        <authorList>
            <person name="Kucharzyk K."/>
            <person name="Murdoch R.W."/>
            <person name="Higgins S."/>
            <person name="Loffler F."/>
        </authorList>
    </citation>
    <scope>NUCLEOTIDE SEQUENCE</scope>
</reference>
<gene>
    <name evidence="1" type="ORF">SDC9_202414</name>
</gene>
<proteinExistence type="predicted"/>
<name>A0A645IUA8_9ZZZZ</name>